<accession>A0A0B6YHG5</accession>
<dbReference type="AlphaFoldDB" id="A0A0B6YHG5"/>
<evidence type="ECO:0000313" key="1">
    <source>
        <dbReference type="EMBL" id="CEK55642.1"/>
    </source>
</evidence>
<organism evidence="1">
    <name type="scientific">Arion vulgaris</name>
    <dbReference type="NCBI Taxonomy" id="1028688"/>
    <lineage>
        <taxon>Eukaryota</taxon>
        <taxon>Metazoa</taxon>
        <taxon>Spiralia</taxon>
        <taxon>Lophotrochozoa</taxon>
        <taxon>Mollusca</taxon>
        <taxon>Gastropoda</taxon>
        <taxon>Heterobranchia</taxon>
        <taxon>Euthyneura</taxon>
        <taxon>Panpulmonata</taxon>
        <taxon>Eupulmonata</taxon>
        <taxon>Stylommatophora</taxon>
        <taxon>Helicina</taxon>
        <taxon>Arionoidea</taxon>
        <taxon>Arionidae</taxon>
        <taxon>Arion</taxon>
    </lineage>
</organism>
<sequence>MLNKKLSINVVDGNMTKYRNVIINLVKKCRDWGNTKTKLTIINQLIADNDVIDNDLSVHRGEKSG</sequence>
<dbReference type="EMBL" id="HACG01008777">
    <property type="protein sequence ID" value="CEK55642.1"/>
    <property type="molecule type" value="Transcribed_RNA"/>
</dbReference>
<protein>
    <submittedName>
        <fullName evidence="1">Uncharacterized protein</fullName>
    </submittedName>
</protein>
<proteinExistence type="predicted"/>
<feature type="non-terminal residue" evidence="1">
    <location>
        <position position="65"/>
    </location>
</feature>
<reference evidence="1" key="1">
    <citation type="submission" date="2014-12" db="EMBL/GenBank/DDBJ databases">
        <title>Insight into the proteome of Arion vulgaris.</title>
        <authorList>
            <person name="Aradska J."/>
            <person name="Bulat T."/>
            <person name="Smidak R."/>
            <person name="Sarate P."/>
            <person name="Gangsoo J."/>
            <person name="Sialana F."/>
            <person name="Bilban M."/>
            <person name="Lubec G."/>
        </authorList>
    </citation>
    <scope>NUCLEOTIDE SEQUENCE</scope>
    <source>
        <tissue evidence="1">Skin</tissue>
    </source>
</reference>
<name>A0A0B6YHG5_9EUPU</name>
<gene>
    <name evidence="1" type="primary">ORF25692</name>
</gene>